<feature type="compositionally biased region" description="Low complexity" evidence="7">
    <location>
        <begin position="2180"/>
        <end position="2189"/>
    </location>
</feature>
<evidence type="ECO:0000259" key="9">
    <source>
        <dbReference type="Pfam" id="PF08263"/>
    </source>
</evidence>
<keyword evidence="6 8" id="KW-0472">Membrane</keyword>
<feature type="region of interest" description="Disordered" evidence="7">
    <location>
        <begin position="2178"/>
        <end position="2207"/>
    </location>
</feature>
<evidence type="ECO:0000313" key="11">
    <source>
        <dbReference type="Proteomes" id="UP001054902"/>
    </source>
</evidence>
<gene>
    <name evidence="10" type="ORF">CTEN210_14163</name>
</gene>
<keyword evidence="3 8" id="KW-0812">Transmembrane</keyword>
<feature type="compositionally biased region" description="Polar residues" evidence="7">
    <location>
        <begin position="2196"/>
        <end position="2206"/>
    </location>
</feature>
<protein>
    <recommendedName>
        <fullName evidence="9">Leucine-rich repeat-containing N-terminal plant-type domain-containing protein</fullName>
    </recommendedName>
</protein>
<dbReference type="Pfam" id="PF08263">
    <property type="entry name" value="LRRNT_2"/>
    <property type="match status" value="6"/>
</dbReference>
<feature type="domain" description="Leucine-rich repeat-containing N-terminal plant-type" evidence="9">
    <location>
        <begin position="1453"/>
        <end position="1471"/>
    </location>
</feature>
<evidence type="ECO:0000256" key="2">
    <source>
        <dbReference type="ARBA" id="ARBA00022614"/>
    </source>
</evidence>
<evidence type="ECO:0000256" key="7">
    <source>
        <dbReference type="SAM" id="MobiDB-lite"/>
    </source>
</evidence>
<dbReference type="Pfam" id="PF00560">
    <property type="entry name" value="LRR_1"/>
    <property type="match status" value="7"/>
</dbReference>
<feature type="domain" description="Leucine-rich repeat-containing N-terminal plant-type" evidence="9">
    <location>
        <begin position="1656"/>
        <end position="1673"/>
    </location>
</feature>
<accession>A0AAD3D4D8</accession>
<dbReference type="FunFam" id="3.80.10.10:FF:000041">
    <property type="entry name" value="LRR receptor-like serine/threonine-protein kinase ERECTA"/>
    <property type="match status" value="1"/>
</dbReference>
<dbReference type="InterPro" id="IPR013210">
    <property type="entry name" value="LRR_N_plant-typ"/>
</dbReference>
<dbReference type="Proteomes" id="UP001054902">
    <property type="component" value="Unassembled WGS sequence"/>
</dbReference>
<dbReference type="PANTHER" id="PTHR48010">
    <property type="entry name" value="OS05G0588300 PROTEIN"/>
    <property type="match status" value="1"/>
</dbReference>
<sequence>MSTEETPSKKKKKSSKTPKKLKKPKKNQENSYLRVENLDGDADVEQGISQDPETAVPYPEANKATFTPKPVPPEVPFPELLDDSPELTSGGNSLPNVPKYHKKPKGVRKAASRVVNQSVEKTAKWCSLEKCCCIFLVFIVFFLMILAGVTYEDHKILKPYGDNEFGEYYNDHGDYPGNSGGQLEYTDNQKNIILKLREVSGPIISTPKTAHHNAAHWMIWEDKRGLGASSPFLLQRYALALMFFQMEDGKECFSLEAKKNECDWDKVGCDGDGFVQYIDFESCNMSGSFPSRELSVFHELEFLSLKDNNLSGELTGEISVLVKLKEMLLDGNNFSGSVPPQICSLRDKGSLRVFNTDCATGKLSCACCTNCPNDLPDLDLNQDSLGEDLLDVTQKQILKNLRQLSGDYVVNKEGTAQHKATHWILKSDELNLYGDISRLYQRYVIAILYYMMPDDKKCFEIESDVEECQFKSNEMDTGITWERISCSAENKVNYLKLDKCDLVGNIPKELKALDELDYLDMSNNQLYGEIPSELKDLNHLVHLYLDKNLLEGSMPSEICQMRVGGDLLSLTSDCTVDSDKVDCSCCTNCAIGSNGDGEVLIGLDSRQLAILEKLKSVSGNLVGVENTPQHRAAHFIMKQDDMMLNADSPLLFQRYVLSLLAELSSNNCFERSSGVSECQWMSTGVDGIMWDRIACNKYGLVEYLKLDNCGMDGTIPDELKFLPELNYLDLSNNSFDGAVPDSLANLNKLGHLYLEKNSLIGSVPANVCALRNSGQLLKFNTDCTPDNQKVLCSCCTNCVDNTNNAGSGSRSALLMDKLQLLSGTVVKTNDTIQNKAAKWIINDDKSMLTASSKHLYQRYVLAIFYFMMGDQRWFSLDPLKYECEWEHVKCDDEGRVVEIKFDHSDMHGSIPNEISVLTELEILDLSHNSLDGGFIDALGDLTKLESLHLEGNNIAGSVPQKLCEDENTGVLEHIVVDCNQFVVCSCCQCNDDDLGNTDEATRKENIKTEINLLSNGAELDPSTPQHLAMNWILDEDKEHLFISSPYFAQRYTVAVIFFALGGEDWVNSFWLSPEKSECSIPGIYCNSANRITELNFSGEGMQGELPPEIKYLFELTRIDFSNNDIEGSVPDEWSFLKNLVYLNLQQTKLSDSIPASICSLRSNSLLSFQVDCNEVQCSCCTNCEGAQKLNDVESVVQSISFRNYNVAGHEKQIRAQAMDWIQHVDTLDIPVKSRRFADRYALVVFYYSTNGIYWTDGQNTWLHATKNHCTWKGVTCNESGGVISLSLPSNNLSGHIPYELGAMEELQRIDLHSNKISGSLPNELGDLEDLLSVKLYSNQLQGPIPYNSGLCPLRDSYELTELWVDCDLDCPAGCCTKCSEGGSDTNSSGSKKSEIAQISYKQSTGIENQVRLSAQQWIQNIDESASTHQVEERYILSVFYYATNVGGQWKNAKDWLNPKLNHCSWYGITCDTKGNVMAIRLPSNNLSGTIPYELGQMNNLRQIDLHSNKLTGTIPQELGDIDVLNSIVIYSNNMVGTLTDNSGVCSLRYDAELLELWVDCGIQCPESCCTKCTETSTSGNQSQDKIRSELIKNRINSISSKVLNDDTQSARSDALYWMTNDDTTNLDVNSDEFRDRYILVLFYFYQTSMWTNGEETWTTRNKHHCYWYGIVCDTNKNVVSMELPSNNLSGEIPYEFGQMSHLKKINLSSNNIGGTLPKEVLNLSSLTSLQLYSNHIEGSVPDSSIVCTQSADIWLDCNIGCPVDCCSKCGKNSSPVTGDETLPSTTSAKIQSKISEISFKSSSGTENTVRSKAANWIEQTDSHFFNVESVQFQERYALAVFFYAMEGDNWKNTADKWIDPSAHHCFWYGIVCDSEENVISLSLSNNNLNGKMPYELASIKKLRQVDLSSNNISGKIPDELQTLELLSSVIIFSNNLEGPFDSNNSLCRLRGDGTLRLVWPDCSLQCPVSCCSKCDENPTSTNNSMSTKSFEVVNKIQNISVKNPDDSTEQEIRKSALYWILNSDKLEMDISSTQFDERYILSVFYYSLNGPEWYVQDSTWMSSSHQCAWKGITCDTSLNVIAINLPSNNLNGQLPYELGDLKSLHEIDVHENKISGSIPDELGKLDSLHSLILFENDIQGSIDSDSALCEQSLRDFWIDCAVQCPAGCCTKCGLAGVTPNSNSSTSSTQSKKEKMNSVSNKISSGGDQEARDLATSWMLYADNFYLSPDSTQFLERYILGVLFFAMDGPEWSNNYASWMESDKHHCEWSGVKCDTDMFVTNINLASKNLHGTLPYELGSLSSLRVMDVHSNQIVGGIPQEMNKLNELVSLIIYDNDLQVGLTGQQDICDLRYMYELLELWVDCYVTCPSGCCTKCGTNGVPSK</sequence>
<keyword evidence="4" id="KW-0677">Repeat</keyword>
<evidence type="ECO:0000256" key="8">
    <source>
        <dbReference type="SAM" id="Phobius"/>
    </source>
</evidence>
<reference evidence="10 11" key="1">
    <citation type="journal article" date="2021" name="Sci. Rep.">
        <title>The genome of the diatom Chaetoceros tenuissimus carries an ancient integrated fragment of an extant virus.</title>
        <authorList>
            <person name="Hongo Y."/>
            <person name="Kimura K."/>
            <person name="Takaki Y."/>
            <person name="Yoshida Y."/>
            <person name="Baba S."/>
            <person name="Kobayashi G."/>
            <person name="Nagasaki K."/>
            <person name="Hano T."/>
            <person name="Tomaru Y."/>
        </authorList>
    </citation>
    <scope>NUCLEOTIDE SEQUENCE [LARGE SCALE GENOMIC DNA]</scope>
    <source>
        <strain evidence="10 11">NIES-3715</strain>
    </source>
</reference>
<dbReference type="InterPro" id="IPR050994">
    <property type="entry name" value="At_inactive_RLKs"/>
</dbReference>
<comment type="subcellular location">
    <subcellularLocation>
        <location evidence="1">Membrane</location>
    </subcellularLocation>
</comment>
<evidence type="ECO:0000256" key="4">
    <source>
        <dbReference type="ARBA" id="ARBA00022737"/>
    </source>
</evidence>
<comment type="caution">
    <text evidence="10">The sequence shown here is derived from an EMBL/GenBank/DDBJ whole genome shotgun (WGS) entry which is preliminary data.</text>
</comment>
<evidence type="ECO:0000256" key="5">
    <source>
        <dbReference type="ARBA" id="ARBA00022989"/>
    </source>
</evidence>
<dbReference type="InterPro" id="IPR032675">
    <property type="entry name" value="LRR_dom_sf"/>
</dbReference>
<feature type="domain" description="Leucine-rich repeat-containing N-terminal plant-type" evidence="9">
    <location>
        <begin position="1833"/>
        <end position="1873"/>
    </location>
</feature>
<dbReference type="FunFam" id="3.80.10.10:FF:000129">
    <property type="entry name" value="Leucine-rich repeat receptor-like kinase"/>
    <property type="match status" value="2"/>
</dbReference>
<keyword evidence="5 8" id="KW-1133">Transmembrane helix</keyword>
<name>A0AAD3D4D8_9STRA</name>
<dbReference type="SUPFAM" id="SSF52058">
    <property type="entry name" value="L domain-like"/>
    <property type="match status" value="4"/>
</dbReference>
<evidence type="ECO:0000256" key="6">
    <source>
        <dbReference type="ARBA" id="ARBA00023136"/>
    </source>
</evidence>
<feature type="region of interest" description="Disordered" evidence="7">
    <location>
        <begin position="1"/>
        <end position="105"/>
    </location>
</feature>
<feature type="transmembrane region" description="Helical" evidence="8">
    <location>
        <begin position="131"/>
        <end position="151"/>
    </location>
</feature>
<organism evidence="10 11">
    <name type="scientific">Chaetoceros tenuissimus</name>
    <dbReference type="NCBI Taxonomy" id="426638"/>
    <lineage>
        <taxon>Eukaryota</taxon>
        <taxon>Sar</taxon>
        <taxon>Stramenopiles</taxon>
        <taxon>Ochrophyta</taxon>
        <taxon>Bacillariophyta</taxon>
        <taxon>Coscinodiscophyceae</taxon>
        <taxon>Chaetocerotophycidae</taxon>
        <taxon>Chaetocerotales</taxon>
        <taxon>Chaetocerotaceae</taxon>
        <taxon>Chaetoceros</taxon>
    </lineage>
</organism>
<dbReference type="PANTHER" id="PTHR48010:SF58">
    <property type="entry name" value="RECEPTOR PROTEIN KINASE-LIKE PROTEIN ZAR1"/>
    <property type="match status" value="1"/>
</dbReference>
<dbReference type="SMART" id="SM00365">
    <property type="entry name" value="LRR_SD22"/>
    <property type="match status" value="4"/>
</dbReference>
<evidence type="ECO:0000256" key="3">
    <source>
        <dbReference type="ARBA" id="ARBA00022692"/>
    </source>
</evidence>
<dbReference type="InterPro" id="IPR003591">
    <property type="entry name" value="Leu-rich_rpt_typical-subtyp"/>
</dbReference>
<keyword evidence="2" id="KW-0433">Leucine-rich repeat</keyword>
<dbReference type="EMBL" id="BLLK01000058">
    <property type="protein sequence ID" value="GFH57687.1"/>
    <property type="molecule type" value="Genomic_DNA"/>
</dbReference>
<feature type="domain" description="Leucine-rich repeat-containing N-terminal plant-type" evidence="9">
    <location>
        <begin position="2058"/>
        <end position="2075"/>
    </location>
</feature>
<proteinExistence type="predicted"/>
<feature type="compositionally biased region" description="Polar residues" evidence="7">
    <location>
        <begin position="86"/>
        <end position="95"/>
    </location>
</feature>
<dbReference type="GO" id="GO:0016020">
    <property type="term" value="C:membrane"/>
    <property type="evidence" value="ECO:0007669"/>
    <property type="project" value="UniProtKB-SubCell"/>
</dbReference>
<evidence type="ECO:0000256" key="1">
    <source>
        <dbReference type="ARBA" id="ARBA00004370"/>
    </source>
</evidence>
<dbReference type="Gene3D" id="3.80.10.10">
    <property type="entry name" value="Ribonuclease Inhibitor"/>
    <property type="match status" value="11"/>
</dbReference>
<evidence type="ECO:0000313" key="10">
    <source>
        <dbReference type="EMBL" id="GFH57687.1"/>
    </source>
</evidence>
<keyword evidence="11" id="KW-1185">Reference proteome</keyword>
<feature type="domain" description="Leucine-rich repeat-containing N-terminal plant-type" evidence="9">
    <location>
        <begin position="2253"/>
        <end position="2274"/>
    </location>
</feature>
<dbReference type="PRINTS" id="PR00019">
    <property type="entry name" value="LEURICHRPT"/>
</dbReference>
<dbReference type="InterPro" id="IPR001611">
    <property type="entry name" value="Leu-rich_rpt"/>
</dbReference>
<dbReference type="Pfam" id="PF13855">
    <property type="entry name" value="LRR_8"/>
    <property type="match status" value="1"/>
</dbReference>
<feature type="domain" description="Leucine-rich repeat-containing N-terminal plant-type" evidence="9">
    <location>
        <begin position="1238"/>
        <end position="1277"/>
    </location>
</feature>
<dbReference type="SMART" id="SM00369">
    <property type="entry name" value="LRR_TYP"/>
    <property type="match status" value="13"/>
</dbReference>
<feature type="compositionally biased region" description="Basic residues" evidence="7">
    <location>
        <begin position="9"/>
        <end position="25"/>
    </location>
</feature>